<organismHost>
    <name type="scientific">Mus musculus</name>
    <name type="common">Mouse</name>
    <dbReference type="NCBI Taxonomy" id="10090"/>
</organismHost>
<organismHost>
    <name type="scientific">Cynomys gunnisoni</name>
    <name type="common">Gunnison's prairie dog</name>
    <name type="synonym">Spermophilus gunnisoni</name>
    <dbReference type="NCBI Taxonomy" id="45479"/>
</organismHost>
<dbReference type="Proteomes" id="UP000151594">
    <property type="component" value="Segment"/>
</dbReference>
<proteinExistence type="predicted"/>
<dbReference type="PROSITE" id="PS50097">
    <property type="entry name" value="BTB"/>
    <property type="match status" value="1"/>
</dbReference>
<evidence type="ECO:0000259" key="1">
    <source>
        <dbReference type="PROSITE" id="PS50097"/>
    </source>
</evidence>
<organismHost>
    <name type="scientific">Cynomys leucurus</name>
    <name type="common">White-tailed prairie dog</name>
    <dbReference type="NCBI Taxonomy" id="99825"/>
</organismHost>
<dbReference type="EMBL" id="DQ011153">
    <property type="protein sequence ID" value="AAY96987.1"/>
    <property type="molecule type" value="Genomic_DNA"/>
</dbReference>
<feature type="domain" description="BTB" evidence="1">
    <location>
        <begin position="7"/>
        <end position="75"/>
    </location>
</feature>
<dbReference type="Proteomes" id="UP000127566">
    <property type="component" value="Genome"/>
</dbReference>
<sequence>MIDILLCDVIITIGDVEIKAHKTILVAGSTYFKTMFTTPMIVRDLATRVNIQMFDKDAVKNIVQYLYNRYISSMNVIDVLKCTD</sequence>
<organismHost>
    <name type="scientific">Heliosciurus ruwenzorii</name>
    <name type="common">Ruwenzori sun squirrel</name>
    <dbReference type="NCBI Taxonomy" id="226685"/>
</organismHost>
<dbReference type="SMART" id="SM00225">
    <property type="entry name" value="BTB"/>
    <property type="match status" value="1"/>
</dbReference>
<protein>
    <submittedName>
        <fullName evidence="3">Kelch-like protein</fullName>
    </submittedName>
</protein>
<evidence type="ECO:0000313" key="6">
    <source>
        <dbReference type="Proteomes" id="UP000141425"/>
    </source>
</evidence>
<organism evidence="3 5">
    <name type="scientific">Monkeypox virus</name>
    <name type="common">MPXV</name>
    <dbReference type="NCBI Taxonomy" id="10244"/>
    <lineage>
        <taxon>Viruses</taxon>
        <taxon>Varidnaviria</taxon>
        <taxon>Bamfordvirae</taxon>
        <taxon>Nucleocytoviricota</taxon>
        <taxon>Pokkesviricetes</taxon>
        <taxon>Chitovirales</taxon>
        <taxon>Poxviridae</taxon>
        <taxon>Chordopoxvirinae</taxon>
        <taxon>Orthopoxvirus</taxon>
        <taxon>Orthopoxvirus monkeypox</taxon>
    </lineage>
</organism>
<evidence type="ECO:0000313" key="3">
    <source>
        <dbReference type="EMBL" id="AAY97587.1"/>
    </source>
</evidence>
<dbReference type="EMBL" id="DQ011156">
    <property type="protein sequence ID" value="AAY97587.1"/>
    <property type="molecule type" value="Genomic_DNA"/>
</dbReference>
<dbReference type="Pfam" id="PF00651">
    <property type="entry name" value="BTB"/>
    <property type="match status" value="1"/>
</dbReference>
<dbReference type="InterPro" id="IPR000210">
    <property type="entry name" value="BTB/POZ_dom"/>
</dbReference>
<name>Q3I7X7_MONPV</name>
<dbReference type="SUPFAM" id="SSF54695">
    <property type="entry name" value="POZ domain"/>
    <property type="match status" value="1"/>
</dbReference>
<organismHost>
    <name type="scientific">Cynomys mexicanus</name>
    <name type="common">Mexican prairie dog</name>
    <dbReference type="NCBI Taxonomy" id="99826"/>
</organismHost>
<dbReference type="CDD" id="cd18186">
    <property type="entry name" value="BTB_POZ_ZBTB_KLHL-like"/>
    <property type="match status" value="1"/>
</dbReference>
<evidence type="ECO:0000313" key="5">
    <source>
        <dbReference type="Proteomes" id="UP000127566"/>
    </source>
</evidence>
<evidence type="ECO:0000313" key="4">
    <source>
        <dbReference type="EMBL" id="AAY97785.1"/>
    </source>
</evidence>
<organismHost>
    <name type="scientific">Gliridae</name>
    <name type="common">dormice</name>
    <dbReference type="NCBI Taxonomy" id="30650"/>
</organismHost>
<dbReference type="Proteomes" id="UP000141425">
    <property type="component" value="Segment"/>
</dbReference>
<gene>
    <name evidence="3" type="ORF">MPXV_LIB1970_184_194</name>
    <name evidence="4" type="ORF">MPXV_USA2003_039_194</name>
    <name evidence="2" type="ORF">MPXV_USA2003_044_194</name>
</gene>
<organismHost>
    <name type="scientific">Homo sapiens</name>
    <name type="common">Human</name>
    <dbReference type="NCBI Taxonomy" id="9606"/>
</organismHost>
<dbReference type="EMBL" id="DQ011157">
    <property type="protein sequence ID" value="AAY97785.1"/>
    <property type="molecule type" value="Genomic_DNA"/>
</dbReference>
<dbReference type="PANTHER" id="PTHR24413">
    <property type="entry name" value="SPECKLE-TYPE POZ PROTEIN"/>
    <property type="match status" value="1"/>
</dbReference>
<dbReference type="InterPro" id="IPR011333">
    <property type="entry name" value="SKP1/BTB/POZ_sf"/>
</dbReference>
<evidence type="ECO:0000313" key="2">
    <source>
        <dbReference type="EMBL" id="AAY96987.1"/>
    </source>
</evidence>
<dbReference type="Gene3D" id="3.30.710.10">
    <property type="entry name" value="Potassium Channel Kv1.1, Chain A"/>
    <property type="match status" value="1"/>
</dbReference>
<dbReference type="SMR" id="Q3I7X7"/>
<accession>Q3I7X7</accession>
<organismHost>
    <name type="scientific">Cynomys ludovicianus</name>
    <name type="common">Black-tailed prairie dog</name>
    <dbReference type="NCBI Taxonomy" id="45480"/>
</organismHost>
<reference evidence="5 6" key="1">
    <citation type="journal article" date="2005" name="J. Gen. Virol.">
        <title>A tale of two clades: monkeypox viruses.</title>
        <authorList>
            <person name="Likos A.M."/>
            <person name="Sammons S.A."/>
            <person name="Olson V.A."/>
            <person name="Frace A.M."/>
            <person name="Li Y."/>
            <person name="Olsen-Rasmussen M."/>
            <person name="Davidson W."/>
            <person name="Galloway R."/>
            <person name="Khristova M.L."/>
            <person name="Reynolds M.G."/>
            <person name="Zhao H."/>
            <person name="Carroll D.S."/>
            <person name="Curns A."/>
            <person name="Formenty P."/>
            <person name="Esposito J.J."/>
            <person name="Regnery R.L."/>
            <person name="Damon I.K."/>
        </authorList>
    </citation>
    <scope>NUCLEOTIDE SEQUENCE [LARGE SCALE GENOMIC DNA]</scope>
    <source>
        <strain evidence="3">Liberia_1970_184</strain>
        <strain evidence="4">USA_2003_039</strain>
        <strain evidence="2">USA_2003_044</strain>
    </source>
</reference>
<organismHost>
    <name type="scientific">Cynomys parvidens</name>
    <name type="common">Utah prairie dog</name>
    <dbReference type="NCBI Taxonomy" id="99827"/>
</organismHost>